<protein>
    <recommendedName>
        <fullName evidence="2">Copper homeostasis protein cutC homolog</fullName>
    </recommendedName>
</protein>
<accession>A0A9P4NK74</accession>
<evidence type="ECO:0000313" key="4">
    <source>
        <dbReference type="Proteomes" id="UP000800235"/>
    </source>
</evidence>
<keyword evidence="4" id="KW-1185">Reference proteome</keyword>
<dbReference type="Pfam" id="PF03932">
    <property type="entry name" value="CutC"/>
    <property type="match status" value="1"/>
</dbReference>
<proteinExistence type="inferred from homology"/>
<gene>
    <name evidence="3" type="ORF">EJ08DRAFT_723129</name>
</gene>
<reference evidence="3" key="1">
    <citation type="journal article" date="2020" name="Stud. Mycol.">
        <title>101 Dothideomycetes genomes: a test case for predicting lifestyles and emergence of pathogens.</title>
        <authorList>
            <person name="Haridas S."/>
            <person name="Albert R."/>
            <person name="Binder M."/>
            <person name="Bloem J."/>
            <person name="Labutti K."/>
            <person name="Salamov A."/>
            <person name="Andreopoulos B."/>
            <person name="Baker S."/>
            <person name="Barry K."/>
            <person name="Bills G."/>
            <person name="Bluhm B."/>
            <person name="Cannon C."/>
            <person name="Castanera R."/>
            <person name="Culley D."/>
            <person name="Daum C."/>
            <person name="Ezra D."/>
            <person name="Gonzalez J."/>
            <person name="Henrissat B."/>
            <person name="Kuo A."/>
            <person name="Liang C."/>
            <person name="Lipzen A."/>
            <person name="Lutzoni F."/>
            <person name="Magnuson J."/>
            <person name="Mondo S."/>
            <person name="Nolan M."/>
            <person name="Ohm R."/>
            <person name="Pangilinan J."/>
            <person name="Park H.-J."/>
            <person name="Ramirez L."/>
            <person name="Alfaro M."/>
            <person name="Sun H."/>
            <person name="Tritt A."/>
            <person name="Yoshinaga Y."/>
            <person name="Zwiers L.-H."/>
            <person name="Turgeon B."/>
            <person name="Goodwin S."/>
            <person name="Spatafora J."/>
            <person name="Crous P."/>
            <person name="Grigoriev I."/>
        </authorList>
    </citation>
    <scope>NUCLEOTIDE SEQUENCE</scope>
    <source>
        <strain evidence="3">CBS 130266</strain>
    </source>
</reference>
<organism evidence="3 4">
    <name type="scientific">Tothia fuscella</name>
    <dbReference type="NCBI Taxonomy" id="1048955"/>
    <lineage>
        <taxon>Eukaryota</taxon>
        <taxon>Fungi</taxon>
        <taxon>Dikarya</taxon>
        <taxon>Ascomycota</taxon>
        <taxon>Pezizomycotina</taxon>
        <taxon>Dothideomycetes</taxon>
        <taxon>Pleosporomycetidae</taxon>
        <taxon>Venturiales</taxon>
        <taxon>Cylindrosympodiaceae</taxon>
        <taxon>Tothia</taxon>
    </lineage>
</organism>
<dbReference type="PANTHER" id="PTHR12598">
    <property type="entry name" value="COPPER HOMEOSTASIS PROTEIN CUTC"/>
    <property type="match status" value="1"/>
</dbReference>
<dbReference type="GO" id="GO:0005507">
    <property type="term" value="F:copper ion binding"/>
    <property type="evidence" value="ECO:0007669"/>
    <property type="project" value="TreeGrafter"/>
</dbReference>
<dbReference type="OrthoDB" id="7392499at2759"/>
<evidence type="ECO:0000256" key="2">
    <source>
        <dbReference type="ARBA" id="ARBA00019014"/>
    </source>
</evidence>
<comment type="similarity">
    <text evidence="1">Belongs to the CutC family.</text>
</comment>
<evidence type="ECO:0000313" key="3">
    <source>
        <dbReference type="EMBL" id="KAF2424888.1"/>
    </source>
</evidence>
<dbReference type="EMBL" id="MU007072">
    <property type="protein sequence ID" value="KAF2424888.1"/>
    <property type="molecule type" value="Genomic_DNA"/>
</dbReference>
<dbReference type="PANTHER" id="PTHR12598:SF0">
    <property type="entry name" value="COPPER HOMEOSTASIS PROTEIN CUTC HOMOLOG"/>
    <property type="match status" value="1"/>
</dbReference>
<sequence length="220" mass="23877">MPLEIACFNVESALIAVKAGANRIELCAGASVGGTTPSLEDLEYIKARVDIPVSVMIRPRGGNFVYSIQELQRIEEDIKQFRSLADGFVFGVLDSNGHVDKTVNRRLVDLAAGTPCTFHRAFDEIADLVKGAENVIECGFAAILTSGGEIDAVKGSDGIAEVVKRTKGRLDVITGGGVRSRNIWEIKEKTGGYWFHSSAITDGIDTASFWEVERLVDMLR</sequence>
<dbReference type="InterPro" id="IPR005627">
    <property type="entry name" value="CutC-like"/>
</dbReference>
<name>A0A9P4NK74_9PEZI</name>
<dbReference type="Gene3D" id="3.20.20.380">
    <property type="entry name" value="Copper homeostasis (CutC) domain"/>
    <property type="match status" value="1"/>
</dbReference>
<dbReference type="HAMAP" id="MF_00795">
    <property type="entry name" value="CutC"/>
    <property type="match status" value="1"/>
</dbReference>
<dbReference type="InterPro" id="IPR036822">
    <property type="entry name" value="CutC-like_dom_sf"/>
</dbReference>
<comment type="caution">
    <text evidence="3">The sequence shown here is derived from an EMBL/GenBank/DDBJ whole genome shotgun (WGS) entry which is preliminary data.</text>
</comment>
<evidence type="ECO:0000256" key="1">
    <source>
        <dbReference type="ARBA" id="ARBA00007768"/>
    </source>
</evidence>
<dbReference type="AlphaFoldDB" id="A0A9P4NK74"/>
<dbReference type="Proteomes" id="UP000800235">
    <property type="component" value="Unassembled WGS sequence"/>
</dbReference>
<dbReference type="SUPFAM" id="SSF110395">
    <property type="entry name" value="CutC-like"/>
    <property type="match status" value="1"/>
</dbReference>